<protein>
    <submittedName>
        <fullName evidence="3">P-loop containing nucleoside triphosphate hydrolase protein</fullName>
    </submittedName>
</protein>
<reference evidence="3 4" key="1">
    <citation type="submission" date="2024-04" db="EMBL/GenBank/DDBJ databases">
        <title>Phyllosticta paracitricarpa is synonymous to the EU quarantine fungus P. citricarpa based on phylogenomic analyses.</title>
        <authorList>
            <consortium name="Lawrence Berkeley National Laboratory"/>
            <person name="Van Ingen-Buijs V.A."/>
            <person name="Van Westerhoven A.C."/>
            <person name="Haridas S."/>
            <person name="Skiadas P."/>
            <person name="Martin F."/>
            <person name="Groenewald J.Z."/>
            <person name="Crous P.W."/>
            <person name="Seidl M.F."/>
        </authorList>
    </citation>
    <scope>NUCLEOTIDE SEQUENCE [LARGE SCALE GENOMIC DNA]</scope>
    <source>
        <strain evidence="3 4">CBS 122670</strain>
    </source>
</reference>
<feature type="domain" description="OBG-type G" evidence="2">
    <location>
        <begin position="5"/>
        <end position="302"/>
    </location>
</feature>
<proteinExistence type="predicted"/>
<dbReference type="Gene3D" id="3.10.20.30">
    <property type="match status" value="1"/>
</dbReference>
<dbReference type="InterPro" id="IPR013646">
    <property type="entry name" value="YGR210-like_G4"/>
</dbReference>
<gene>
    <name evidence="3" type="ORF">IWX46DRAFT_582810</name>
</gene>
<dbReference type="PANTHER" id="PTHR23305">
    <property type="entry name" value="OBG GTPASE FAMILY"/>
    <property type="match status" value="1"/>
</dbReference>
<evidence type="ECO:0000259" key="2">
    <source>
        <dbReference type="PROSITE" id="PS51710"/>
    </source>
</evidence>
<organism evidence="3 4">
    <name type="scientific">Phyllosticta citricarpa</name>
    <dbReference type="NCBI Taxonomy" id="55181"/>
    <lineage>
        <taxon>Eukaryota</taxon>
        <taxon>Fungi</taxon>
        <taxon>Dikarya</taxon>
        <taxon>Ascomycota</taxon>
        <taxon>Pezizomycotina</taxon>
        <taxon>Dothideomycetes</taxon>
        <taxon>Dothideomycetes incertae sedis</taxon>
        <taxon>Botryosphaeriales</taxon>
        <taxon>Phyllostictaceae</taxon>
        <taxon>Phyllosticta</taxon>
    </lineage>
</organism>
<keyword evidence="4" id="KW-1185">Reference proteome</keyword>
<dbReference type="CDD" id="cd01899">
    <property type="entry name" value="Ygr210"/>
    <property type="match status" value="1"/>
</dbReference>
<dbReference type="InterPro" id="IPR027417">
    <property type="entry name" value="P-loop_NTPase"/>
</dbReference>
<dbReference type="Gene3D" id="1.10.8.470">
    <property type="match status" value="1"/>
</dbReference>
<dbReference type="Gene3D" id="3.40.50.300">
    <property type="entry name" value="P-loop containing nucleotide triphosphate hydrolases"/>
    <property type="match status" value="1"/>
</dbReference>
<dbReference type="Pfam" id="PF01926">
    <property type="entry name" value="MMR_HSR1"/>
    <property type="match status" value="1"/>
</dbReference>
<sequence>MPRDPLIGLVGKPSSGKSTTLNSLTDATSKVASPPRYHAIEPPAITLQTATNSRDVMLSLSVRFTTIDPQRAIGYLQIECACARFGLQDKCKPNYGGCTDGRRSVPIELLDVAGLVPGAHEGKGLGNRFLDDLRHADALVHVVDVSGATDAEGKATRGYDPSQDIAWLRSEIVRWVQGNLMEKWGSIKRRHVAVKANAVETLQTQFSGYGSTSTVVARCLDRLQLKEPLEHWSNETIEKVVNAFIDEKFPTVIALNKIDHPDADKNIAKITKIHDPQTIVLCSAISEVFLRRLAKQGFIRYTEGSEFVDTREDLIEAGEPDGGGLLEMDEKLKQRIENLKDMVLYRFGSTGVVQVLTRAAELLGLVPVFPVRSIHGFGAGGAGSANQAVFRDCVLVKKGSTVGDVYRKVMGDVPLAFVETVGGVRVGEDDLVAVGKNDILSFKVGKA</sequence>
<dbReference type="GO" id="GO:0016787">
    <property type="term" value="F:hydrolase activity"/>
    <property type="evidence" value="ECO:0007669"/>
    <property type="project" value="UniProtKB-KW"/>
</dbReference>
<dbReference type="PROSITE" id="PS51710">
    <property type="entry name" value="G_OBG"/>
    <property type="match status" value="1"/>
</dbReference>
<comment type="caution">
    <text evidence="3">The sequence shown here is derived from an EMBL/GenBank/DDBJ whole genome shotgun (WGS) entry which is preliminary data.</text>
</comment>
<evidence type="ECO:0000256" key="1">
    <source>
        <dbReference type="ARBA" id="ARBA00022741"/>
    </source>
</evidence>
<dbReference type="EMBL" id="JBBPDW010000027">
    <property type="protein sequence ID" value="KAK7540182.1"/>
    <property type="molecule type" value="Genomic_DNA"/>
</dbReference>
<evidence type="ECO:0000313" key="4">
    <source>
        <dbReference type="Proteomes" id="UP001365128"/>
    </source>
</evidence>
<accession>A0ABR1M2A5</accession>
<dbReference type="Pfam" id="PF08438">
    <property type="entry name" value="YGR210-like_G4"/>
    <property type="match status" value="1"/>
</dbReference>
<keyword evidence="1" id="KW-0547">Nucleotide-binding</keyword>
<dbReference type="SUPFAM" id="SSF52540">
    <property type="entry name" value="P-loop containing nucleoside triphosphate hydrolases"/>
    <property type="match status" value="1"/>
</dbReference>
<dbReference type="InterPro" id="IPR012675">
    <property type="entry name" value="Beta-grasp_dom_sf"/>
</dbReference>
<dbReference type="InterPro" id="IPR031167">
    <property type="entry name" value="G_OBG"/>
</dbReference>
<dbReference type="InterPro" id="IPR006073">
    <property type="entry name" value="GTP-bd"/>
</dbReference>
<dbReference type="Proteomes" id="UP001365128">
    <property type="component" value="Unassembled WGS sequence"/>
</dbReference>
<keyword evidence="3" id="KW-0378">Hydrolase</keyword>
<dbReference type="PANTHER" id="PTHR23305:SF1">
    <property type="entry name" value="OBG-TYPE G DOMAIN-CONTAINING PROTEIN"/>
    <property type="match status" value="1"/>
</dbReference>
<name>A0ABR1M2A5_9PEZI</name>
<evidence type="ECO:0000313" key="3">
    <source>
        <dbReference type="EMBL" id="KAK7540182.1"/>
    </source>
</evidence>